<dbReference type="Proteomes" id="UP000438429">
    <property type="component" value="Unassembled WGS sequence"/>
</dbReference>
<protein>
    <submittedName>
        <fullName evidence="2">Uncharacterized protein</fullName>
    </submittedName>
</protein>
<evidence type="ECO:0000313" key="3">
    <source>
        <dbReference type="Proteomes" id="UP000438429"/>
    </source>
</evidence>
<feature type="compositionally biased region" description="Basic and acidic residues" evidence="1">
    <location>
        <begin position="1"/>
        <end position="10"/>
    </location>
</feature>
<accession>A0A6A4S0V3</accession>
<reference evidence="2 3" key="1">
    <citation type="submission" date="2019-06" db="EMBL/GenBank/DDBJ databases">
        <title>Draft genomes of female and male turbot (Scophthalmus maximus).</title>
        <authorList>
            <person name="Xu H."/>
            <person name="Xu X.-W."/>
            <person name="Shao C."/>
            <person name="Chen S."/>
        </authorList>
    </citation>
    <scope>NUCLEOTIDE SEQUENCE [LARGE SCALE GENOMIC DNA]</scope>
    <source>
        <strain evidence="2">Ysfricsl-2016a</strain>
        <tissue evidence="2">Blood</tissue>
    </source>
</reference>
<name>A0A6A4S0V3_SCOMX</name>
<dbReference type="AlphaFoldDB" id="A0A6A4S0V3"/>
<organism evidence="2 3">
    <name type="scientific">Scophthalmus maximus</name>
    <name type="common">Turbot</name>
    <name type="synonym">Psetta maxima</name>
    <dbReference type="NCBI Taxonomy" id="52904"/>
    <lineage>
        <taxon>Eukaryota</taxon>
        <taxon>Metazoa</taxon>
        <taxon>Chordata</taxon>
        <taxon>Craniata</taxon>
        <taxon>Vertebrata</taxon>
        <taxon>Euteleostomi</taxon>
        <taxon>Actinopterygii</taxon>
        <taxon>Neopterygii</taxon>
        <taxon>Teleostei</taxon>
        <taxon>Neoteleostei</taxon>
        <taxon>Acanthomorphata</taxon>
        <taxon>Carangaria</taxon>
        <taxon>Pleuronectiformes</taxon>
        <taxon>Pleuronectoidei</taxon>
        <taxon>Scophthalmidae</taxon>
        <taxon>Scophthalmus</taxon>
    </lineage>
</organism>
<sequence>MDVPLAKEGKGTSTPPGSTGPQKRTAGTKLPMPPEDELEERFSAVLREARRMCPQQRQQEVGAGDRRVLRRPYKCFQSDECNRLLLIHQT</sequence>
<dbReference type="EMBL" id="VEVO01000020">
    <property type="protein sequence ID" value="KAF0025865.1"/>
    <property type="molecule type" value="Genomic_DNA"/>
</dbReference>
<evidence type="ECO:0000313" key="2">
    <source>
        <dbReference type="EMBL" id="KAF0025865.1"/>
    </source>
</evidence>
<proteinExistence type="predicted"/>
<evidence type="ECO:0000256" key="1">
    <source>
        <dbReference type="SAM" id="MobiDB-lite"/>
    </source>
</evidence>
<comment type="caution">
    <text evidence="2">The sequence shown here is derived from an EMBL/GenBank/DDBJ whole genome shotgun (WGS) entry which is preliminary data.</text>
</comment>
<feature type="region of interest" description="Disordered" evidence="1">
    <location>
        <begin position="1"/>
        <end position="36"/>
    </location>
</feature>
<gene>
    <name evidence="2" type="ORF">F2P81_022746</name>
</gene>
<feature type="compositionally biased region" description="Low complexity" evidence="1">
    <location>
        <begin position="11"/>
        <end position="21"/>
    </location>
</feature>